<evidence type="ECO:0000313" key="3">
    <source>
        <dbReference type="Proteomes" id="UP000642488"/>
    </source>
</evidence>
<protein>
    <submittedName>
        <fullName evidence="2">Uncharacterized protein</fullName>
    </submittedName>
</protein>
<comment type="caution">
    <text evidence="2">The sequence shown here is derived from an EMBL/GenBank/DDBJ whole genome shotgun (WGS) entry which is preliminary data.</text>
</comment>
<evidence type="ECO:0000256" key="1">
    <source>
        <dbReference type="SAM" id="MobiDB-lite"/>
    </source>
</evidence>
<sequence>MKVGSITALSGAEICHEATKGGRMKVGQSVSNGALPSASAVQHGAPQEHDGNDAHPRVAGAGKRTPMVGKEGAAMTEHDEYQDVCLTLDAAAKTSLEIDTAKYQAYFDNPSLSDAQKEEIMQALWSIIVAFVDLGFGVHPAQEVWKTPAVA</sequence>
<accession>A0A934IB50</accession>
<dbReference type="Proteomes" id="UP000642488">
    <property type="component" value="Unassembled WGS sequence"/>
</dbReference>
<organism evidence="2 3">
    <name type="scientific">Palleronia pontilimi</name>
    <dbReference type="NCBI Taxonomy" id="1964209"/>
    <lineage>
        <taxon>Bacteria</taxon>
        <taxon>Pseudomonadati</taxon>
        <taxon>Pseudomonadota</taxon>
        <taxon>Alphaproteobacteria</taxon>
        <taxon>Rhodobacterales</taxon>
        <taxon>Roseobacteraceae</taxon>
        <taxon>Palleronia</taxon>
    </lineage>
</organism>
<proteinExistence type="predicted"/>
<evidence type="ECO:0000313" key="2">
    <source>
        <dbReference type="EMBL" id="MBJ3763854.1"/>
    </source>
</evidence>
<dbReference type="RefSeq" id="WP_198917023.1">
    <property type="nucleotide sequence ID" value="NZ_JAEKPD010000014.1"/>
</dbReference>
<name>A0A934IB50_9RHOB</name>
<reference evidence="2" key="1">
    <citation type="submission" date="2020-12" db="EMBL/GenBank/DDBJ databases">
        <title>Bacterial taxonomy.</title>
        <authorList>
            <person name="Pan X."/>
        </authorList>
    </citation>
    <scope>NUCLEOTIDE SEQUENCE</scope>
    <source>
        <strain evidence="2">KCTC 52957</strain>
    </source>
</reference>
<dbReference type="AlphaFoldDB" id="A0A934IB50"/>
<feature type="compositionally biased region" description="Basic and acidic residues" evidence="1">
    <location>
        <begin position="46"/>
        <end position="56"/>
    </location>
</feature>
<keyword evidence="3" id="KW-1185">Reference proteome</keyword>
<gene>
    <name evidence="2" type="ORF">ILP92_13955</name>
</gene>
<dbReference type="EMBL" id="JAEKPD010000014">
    <property type="protein sequence ID" value="MBJ3763854.1"/>
    <property type="molecule type" value="Genomic_DNA"/>
</dbReference>
<feature type="region of interest" description="Disordered" evidence="1">
    <location>
        <begin position="22"/>
        <end position="68"/>
    </location>
</feature>